<dbReference type="GO" id="GO:0005096">
    <property type="term" value="F:GTPase activator activity"/>
    <property type="evidence" value="ECO:0007669"/>
    <property type="project" value="TreeGrafter"/>
</dbReference>
<dbReference type="SUPFAM" id="SSF48350">
    <property type="entry name" value="GTPase activation domain, GAP"/>
    <property type="match status" value="1"/>
</dbReference>
<evidence type="ECO:0000313" key="3">
    <source>
        <dbReference type="EMBL" id="KAJ8384419.1"/>
    </source>
</evidence>
<dbReference type="EMBL" id="JAINUG010000272">
    <property type="protein sequence ID" value="KAJ8384419.1"/>
    <property type="molecule type" value="Genomic_DNA"/>
</dbReference>
<evidence type="ECO:0000256" key="1">
    <source>
        <dbReference type="SAM" id="MobiDB-lite"/>
    </source>
</evidence>
<feature type="compositionally biased region" description="Basic and acidic residues" evidence="1">
    <location>
        <begin position="210"/>
        <end position="222"/>
    </location>
</feature>
<feature type="compositionally biased region" description="Basic residues" evidence="1">
    <location>
        <begin position="511"/>
        <end position="524"/>
    </location>
</feature>
<dbReference type="InterPro" id="IPR045786">
    <property type="entry name" value="RhoGAP_pG1_pG2"/>
</dbReference>
<dbReference type="Pfam" id="PF00620">
    <property type="entry name" value="RhoGAP"/>
    <property type="match status" value="1"/>
</dbReference>
<protein>
    <recommendedName>
        <fullName evidence="2">Rho-GAP domain-containing protein</fullName>
    </recommendedName>
</protein>
<feature type="region of interest" description="Disordered" evidence="1">
    <location>
        <begin position="78"/>
        <end position="115"/>
    </location>
</feature>
<dbReference type="InterPro" id="IPR000198">
    <property type="entry name" value="RhoGAP_dom"/>
</dbReference>
<dbReference type="InterPro" id="IPR051978">
    <property type="entry name" value="Rho-GAP_domain"/>
</dbReference>
<dbReference type="GO" id="GO:0007266">
    <property type="term" value="P:Rho protein signal transduction"/>
    <property type="evidence" value="ECO:0007669"/>
    <property type="project" value="TreeGrafter"/>
</dbReference>
<feature type="compositionally biased region" description="Basic residues" evidence="1">
    <location>
        <begin position="223"/>
        <end position="244"/>
    </location>
</feature>
<dbReference type="PANTHER" id="PTHR46005:SF1">
    <property type="entry name" value="RHO GTPASE-ACTIVATING PROTEIN 35"/>
    <property type="match status" value="1"/>
</dbReference>
<organism evidence="3 4">
    <name type="scientific">Aldrovandia affinis</name>
    <dbReference type="NCBI Taxonomy" id="143900"/>
    <lineage>
        <taxon>Eukaryota</taxon>
        <taxon>Metazoa</taxon>
        <taxon>Chordata</taxon>
        <taxon>Craniata</taxon>
        <taxon>Vertebrata</taxon>
        <taxon>Euteleostomi</taxon>
        <taxon>Actinopterygii</taxon>
        <taxon>Neopterygii</taxon>
        <taxon>Teleostei</taxon>
        <taxon>Notacanthiformes</taxon>
        <taxon>Halosauridae</taxon>
        <taxon>Aldrovandia</taxon>
    </lineage>
</organism>
<feature type="compositionally biased region" description="Basic residues" evidence="1">
    <location>
        <begin position="158"/>
        <end position="168"/>
    </location>
</feature>
<dbReference type="GO" id="GO:0008361">
    <property type="term" value="P:regulation of cell size"/>
    <property type="evidence" value="ECO:0007669"/>
    <property type="project" value="TreeGrafter"/>
</dbReference>
<keyword evidence="4" id="KW-1185">Reference proteome</keyword>
<dbReference type="SMART" id="SM00324">
    <property type="entry name" value="RhoGAP"/>
    <property type="match status" value="1"/>
</dbReference>
<evidence type="ECO:0000313" key="4">
    <source>
        <dbReference type="Proteomes" id="UP001221898"/>
    </source>
</evidence>
<name>A0AAD7W6B0_9TELE</name>
<dbReference type="Proteomes" id="UP001221898">
    <property type="component" value="Unassembled WGS sequence"/>
</dbReference>
<dbReference type="CDD" id="cd04373">
    <property type="entry name" value="RhoGAP_p190"/>
    <property type="match status" value="1"/>
</dbReference>
<dbReference type="GO" id="GO:0050770">
    <property type="term" value="P:regulation of axonogenesis"/>
    <property type="evidence" value="ECO:0007669"/>
    <property type="project" value="TreeGrafter"/>
</dbReference>
<feature type="domain" description="Rho-GAP" evidence="2">
    <location>
        <begin position="255"/>
        <end position="442"/>
    </location>
</feature>
<dbReference type="PROSITE" id="PS50238">
    <property type="entry name" value="RHOGAP"/>
    <property type="match status" value="1"/>
</dbReference>
<dbReference type="InterPro" id="IPR008936">
    <property type="entry name" value="Rho_GTPase_activation_prot"/>
</dbReference>
<feature type="region of interest" description="Disordered" evidence="1">
    <location>
        <begin position="479"/>
        <end position="532"/>
    </location>
</feature>
<accession>A0AAD7W6B0</accession>
<dbReference type="GO" id="GO:0005829">
    <property type="term" value="C:cytosol"/>
    <property type="evidence" value="ECO:0007669"/>
    <property type="project" value="TreeGrafter"/>
</dbReference>
<dbReference type="Pfam" id="PF19518">
    <property type="entry name" value="RhoGAP_pG1_pG2"/>
    <property type="match status" value="2"/>
</dbReference>
<dbReference type="PANTHER" id="PTHR46005">
    <property type="entry name" value="RHO GTPASE-ACTIVATING PROTEIN 190"/>
    <property type="match status" value="1"/>
</dbReference>
<reference evidence="3" key="1">
    <citation type="journal article" date="2023" name="Science">
        <title>Genome structures resolve the early diversification of teleost fishes.</title>
        <authorList>
            <person name="Parey E."/>
            <person name="Louis A."/>
            <person name="Montfort J."/>
            <person name="Bouchez O."/>
            <person name="Roques C."/>
            <person name="Iampietro C."/>
            <person name="Lluch J."/>
            <person name="Castinel A."/>
            <person name="Donnadieu C."/>
            <person name="Desvignes T."/>
            <person name="Floi Bucao C."/>
            <person name="Jouanno E."/>
            <person name="Wen M."/>
            <person name="Mejri S."/>
            <person name="Dirks R."/>
            <person name="Jansen H."/>
            <person name="Henkel C."/>
            <person name="Chen W.J."/>
            <person name="Zahm M."/>
            <person name="Cabau C."/>
            <person name="Klopp C."/>
            <person name="Thompson A.W."/>
            <person name="Robinson-Rechavi M."/>
            <person name="Braasch I."/>
            <person name="Lecointre G."/>
            <person name="Bobe J."/>
            <person name="Postlethwait J.H."/>
            <person name="Berthelot C."/>
            <person name="Roest Crollius H."/>
            <person name="Guiguen Y."/>
        </authorList>
    </citation>
    <scope>NUCLEOTIDE SEQUENCE</scope>
    <source>
        <strain evidence="3">NC1722</strain>
    </source>
</reference>
<gene>
    <name evidence="3" type="ORF">AAFF_G00205520</name>
</gene>
<evidence type="ECO:0000259" key="2">
    <source>
        <dbReference type="PROSITE" id="PS50238"/>
    </source>
</evidence>
<feature type="region of interest" description="Disordered" evidence="1">
    <location>
        <begin position="134"/>
        <end position="168"/>
    </location>
</feature>
<dbReference type="Gene3D" id="1.10.555.10">
    <property type="entry name" value="Rho GTPase activation protein"/>
    <property type="match status" value="1"/>
</dbReference>
<dbReference type="AlphaFoldDB" id="A0AAD7W6B0"/>
<proteinExistence type="predicted"/>
<feature type="region of interest" description="Disordered" evidence="1">
    <location>
        <begin position="200"/>
        <end position="247"/>
    </location>
</feature>
<feature type="compositionally biased region" description="Pro residues" evidence="1">
    <location>
        <begin position="487"/>
        <end position="510"/>
    </location>
</feature>
<comment type="caution">
    <text evidence="3">The sequence shown here is derived from an EMBL/GenBank/DDBJ whole genome shotgun (WGS) entry which is preliminary data.</text>
</comment>
<sequence>MYDHVAEACSGGAGANNANESVQSPRCGSPSPVAAALLLLDSEDDVEPSPAAYPSLDLEASDAFSVISEMGAFESKLNNKMPPHVRPKPPAGVNRKVNLNPYVDPPRPSEEENIYSVPHDSTQGKIITIRNANRAHSNGGGAGGNGSDSEADSSSLDRRRKPRLYRDRSKRLGKFSSFRTSFSIGSDDELGSLLPKAKEDEAGTGLKGGDNSHNDEGEDPKRRNILRSLRRTGKKPRAKPRHSVSKPWRAATSGCPWSAWCPPTDPSPLFIDKCIRYIDATGLTTEGIYRVSGNKSEMESMQRQFDQDHGLDLVEKNFTMNTVAGAMKSFFSELPEPLVPYCMQVELVEAHKINDRDQKLHTMKEVLRKFPRENYDVFKYVITHLNKVSVLHRVNLMTSENLSICFWPTLMRPDFTTMDALTATRTYQTIIETFIHQCGYFFYSLAPVDTPSGLHALPASPTAGGSAYSCYGQPLATPPAAHFGPPQQSPPRSPPPTPQSPLQPLLPPLHPHPHPHSHPHHHPHPAAEQHTL</sequence>